<organism evidence="2 3">
    <name type="scientific">Pseudocohnilembus persalinus</name>
    <name type="common">Ciliate</name>
    <dbReference type="NCBI Taxonomy" id="266149"/>
    <lineage>
        <taxon>Eukaryota</taxon>
        <taxon>Sar</taxon>
        <taxon>Alveolata</taxon>
        <taxon>Ciliophora</taxon>
        <taxon>Intramacronucleata</taxon>
        <taxon>Oligohymenophorea</taxon>
        <taxon>Scuticociliatia</taxon>
        <taxon>Philasterida</taxon>
        <taxon>Pseudocohnilembidae</taxon>
        <taxon>Pseudocohnilembus</taxon>
    </lineage>
</organism>
<keyword evidence="1" id="KW-0175">Coiled coil</keyword>
<evidence type="ECO:0000256" key="1">
    <source>
        <dbReference type="SAM" id="Coils"/>
    </source>
</evidence>
<proteinExistence type="predicted"/>
<accession>A0A0V0QK30</accession>
<dbReference type="Proteomes" id="UP000054937">
    <property type="component" value="Unassembled WGS sequence"/>
</dbReference>
<protein>
    <submittedName>
        <fullName evidence="2">Uncharacterized protein</fullName>
    </submittedName>
</protein>
<sequence length="385" mass="46736">MVNYDLEKYELDQTIPQEEYLNIFKKAEEQLRKVEFQNFTEFNSQQAPKLIENIQDLSIKLYKLSRYSQDFKDKLNEFVRSSNVLQECYNNGDKKYKESIKPDLESNKQQEECKNQGIDISKIQNDIEYYNVKKSEAQDFKNEVLVNFYNYQKTNYTQIELKAQQDIDENQKFLDICNQNKTQTEEKVFQIKEYLQQIQSEINDAQNRNQIQQQSLKNPQIYKLEYQNYIENRTGVYEKYEKKLNEYQLYLRQCNQMGYEINQLKDEQQNIEQNKKETQQKIETYQSYIKIYDNNIETCNKEIEKLWRQYYDLDRCFNGKVNEVTEKSDFLNSYCEYEKKSATAYFKKLNKIIPLVNQNFVNQINNIKEELEAEIKKNTHEIQQY</sequence>
<evidence type="ECO:0000313" key="2">
    <source>
        <dbReference type="EMBL" id="KRX02460.1"/>
    </source>
</evidence>
<evidence type="ECO:0000313" key="3">
    <source>
        <dbReference type="Proteomes" id="UP000054937"/>
    </source>
</evidence>
<dbReference type="InParanoid" id="A0A0V0QK30"/>
<keyword evidence="3" id="KW-1185">Reference proteome</keyword>
<gene>
    <name evidence="2" type="ORF">PPERSA_10077</name>
</gene>
<dbReference type="AlphaFoldDB" id="A0A0V0QK30"/>
<dbReference type="EMBL" id="LDAU01000155">
    <property type="protein sequence ID" value="KRX02460.1"/>
    <property type="molecule type" value="Genomic_DNA"/>
</dbReference>
<name>A0A0V0QK30_PSEPJ</name>
<feature type="coiled-coil region" evidence="1">
    <location>
        <begin position="188"/>
        <end position="288"/>
    </location>
</feature>
<comment type="caution">
    <text evidence="2">The sequence shown here is derived from an EMBL/GenBank/DDBJ whole genome shotgun (WGS) entry which is preliminary data.</text>
</comment>
<reference evidence="2 3" key="1">
    <citation type="journal article" date="2015" name="Sci. Rep.">
        <title>Genome of the facultative scuticociliatosis pathogen Pseudocohnilembus persalinus provides insight into its virulence through horizontal gene transfer.</title>
        <authorList>
            <person name="Xiong J."/>
            <person name="Wang G."/>
            <person name="Cheng J."/>
            <person name="Tian M."/>
            <person name="Pan X."/>
            <person name="Warren A."/>
            <person name="Jiang C."/>
            <person name="Yuan D."/>
            <person name="Miao W."/>
        </authorList>
    </citation>
    <scope>NUCLEOTIDE SEQUENCE [LARGE SCALE GENOMIC DNA]</scope>
    <source>
        <strain evidence="2">36N120E</strain>
    </source>
</reference>